<organism evidence="2 3">
    <name type="scientific">Rhipicephalus microplus</name>
    <name type="common">Cattle tick</name>
    <name type="synonym">Boophilus microplus</name>
    <dbReference type="NCBI Taxonomy" id="6941"/>
    <lineage>
        <taxon>Eukaryota</taxon>
        <taxon>Metazoa</taxon>
        <taxon>Ecdysozoa</taxon>
        <taxon>Arthropoda</taxon>
        <taxon>Chelicerata</taxon>
        <taxon>Arachnida</taxon>
        <taxon>Acari</taxon>
        <taxon>Parasitiformes</taxon>
        <taxon>Ixodida</taxon>
        <taxon>Ixodoidea</taxon>
        <taxon>Ixodidae</taxon>
        <taxon>Rhipicephalinae</taxon>
        <taxon>Rhipicephalus</taxon>
        <taxon>Boophilus</taxon>
    </lineage>
</organism>
<reference evidence="2" key="1">
    <citation type="journal article" date="2020" name="Cell">
        <title>Large-Scale Comparative Analyses of Tick Genomes Elucidate Their Genetic Diversity and Vector Capacities.</title>
        <authorList>
            <consortium name="Tick Genome and Microbiome Consortium (TIGMIC)"/>
            <person name="Jia N."/>
            <person name="Wang J."/>
            <person name="Shi W."/>
            <person name="Du L."/>
            <person name="Sun Y."/>
            <person name="Zhan W."/>
            <person name="Jiang J.F."/>
            <person name="Wang Q."/>
            <person name="Zhang B."/>
            <person name="Ji P."/>
            <person name="Bell-Sakyi L."/>
            <person name="Cui X.M."/>
            <person name="Yuan T.T."/>
            <person name="Jiang B.G."/>
            <person name="Yang W.F."/>
            <person name="Lam T.T."/>
            <person name="Chang Q.C."/>
            <person name="Ding S.J."/>
            <person name="Wang X.J."/>
            <person name="Zhu J.G."/>
            <person name="Ruan X.D."/>
            <person name="Zhao L."/>
            <person name="Wei J.T."/>
            <person name="Ye R.Z."/>
            <person name="Que T.C."/>
            <person name="Du C.H."/>
            <person name="Zhou Y.H."/>
            <person name="Cheng J.X."/>
            <person name="Dai P.F."/>
            <person name="Guo W.B."/>
            <person name="Han X.H."/>
            <person name="Huang E.J."/>
            <person name="Li L.F."/>
            <person name="Wei W."/>
            <person name="Gao Y.C."/>
            <person name="Liu J.Z."/>
            <person name="Shao H.Z."/>
            <person name="Wang X."/>
            <person name="Wang C.C."/>
            <person name="Yang T.C."/>
            <person name="Huo Q.B."/>
            <person name="Li W."/>
            <person name="Chen H.Y."/>
            <person name="Chen S.E."/>
            <person name="Zhou L.G."/>
            <person name="Ni X.B."/>
            <person name="Tian J.H."/>
            <person name="Sheng Y."/>
            <person name="Liu T."/>
            <person name="Pan Y.S."/>
            <person name="Xia L.Y."/>
            <person name="Li J."/>
            <person name="Zhao F."/>
            <person name="Cao W.C."/>
        </authorList>
    </citation>
    <scope>NUCLEOTIDE SEQUENCE</scope>
    <source>
        <strain evidence="2">Rmic-2018</strain>
    </source>
</reference>
<evidence type="ECO:0000313" key="2">
    <source>
        <dbReference type="EMBL" id="KAH8024236.1"/>
    </source>
</evidence>
<name>A0A9J6DQ84_RHIMP</name>
<keyword evidence="3" id="KW-1185">Reference proteome</keyword>
<comment type="caution">
    <text evidence="2">The sequence shown here is derived from an EMBL/GenBank/DDBJ whole genome shotgun (WGS) entry which is preliminary data.</text>
</comment>
<feature type="compositionally biased region" description="Basic and acidic residues" evidence="1">
    <location>
        <begin position="1"/>
        <end position="26"/>
    </location>
</feature>
<proteinExistence type="predicted"/>
<evidence type="ECO:0000256" key="1">
    <source>
        <dbReference type="SAM" id="MobiDB-lite"/>
    </source>
</evidence>
<feature type="compositionally biased region" description="Low complexity" evidence="1">
    <location>
        <begin position="28"/>
        <end position="42"/>
    </location>
</feature>
<protein>
    <submittedName>
        <fullName evidence="2">Uncharacterized protein</fullName>
    </submittedName>
</protein>
<sequence length="100" mass="10958">MSSEKHREKPALLMPLDDKSQSEPRLEPLPTSLGSTSPLSSQTEHKSREPPEQPLVEYGDIRRPSISVNEGELGSQPPFGEHRRKSIGSVDYGDPGPGQV</sequence>
<gene>
    <name evidence="2" type="ORF">HPB51_022339</name>
</gene>
<feature type="region of interest" description="Disordered" evidence="1">
    <location>
        <begin position="1"/>
        <end position="100"/>
    </location>
</feature>
<dbReference type="AlphaFoldDB" id="A0A9J6DQ84"/>
<dbReference type="Proteomes" id="UP000821866">
    <property type="component" value="Chromosome 6"/>
</dbReference>
<reference evidence="2" key="2">
    <citation type="submission" date="2021-09" db="EMBL/GenBank/DDBJ databases">
        <authorList>
            <person name="Jia N."/>
            <person name="Wang J."/>
            <person name="Shi W."/>
            <person name="Du L."/>
            <person name="Sun Y."/>
            <person name="Zhan W."/>
            <person name="Jiang J."/>
            <person name="Wang Q."/>
            <person name="Zhang B."/>
            <person name="Ji P."/>
            <person name="Sakyi L.B."/>
            <person name="Cui X."/>
            <person name="Yuan T."/>
            <person name="Jiang B."/>
            <person name="Yang W."/>
            <person name="Lam T.T.-Y."/>
            <person name="Chang Q."/>
            <person name="Ding S."/>
            <person name="Wang X."/>
            <person name="Zhu J."/>
            <person name="Ruan X."/>
            <person name="Zhao L."/>
            <person name="Wei J."/>
            <person name="Que T."/>
            <person name="Du C."/>
            <person name="Cheng J."/>
            <person name="Dai P."/>
            <person name="Han X."/>
            <person name="Huang E."/>
            <person name="Gao Y."/>
            <person name="Liu J."/>
            <person name="Shao H."/>
            <person name="Ye R."/>
            <person name="Li L."/>
            <person name="Wei W."/>
            <person name="Wang X."/>
            <person name="Wang C."/>
            <person name="Huo Q."/>
            <person name="Li W."/>
            <person name="Guo W."/>
            <person name="Chen H."/>
            <person name="Chen S."/>
            <person name="Zhou L."/>
            <person name="Zhou L."/>
            <person name="Ni X."/>
            <person name="Tian J."/>
            <person name="Zhou Y."/>
            <person name="Sheng Y."/>
            <person name="Liu T."/>
            <person name="Pan Y."/>
            <person name="Xia L."/>
            <person name="Li J."/>
            <person name="Zhao F."/>
            <person name="Cao W."/>
        </authorList>
    </citation>
    <scope>NUCLEOTIDE SEQUENCE</scope>
    <source>
        <strain evidence="2">Rmic-2018</strain>
        <tissue evidence="2">Larvae</tissue>
    </source>
</reference>
<evidence type="ECO:0000313" key="3">
    <source>
        <dbReference type="Proteomes" id="UP000821866"/>
    </source>
</evidence>
<accession>A0A9J6DQ84</accession>
<dbReference type="EMBL" id="JABSTU010000008">
    <property type="protein sequence ID" value="KAH8024236.1"/>
    <property type="molecule type" value="Genomic_DNA"/>
</dbReference>